<dbReference type="KEGG" id="ndv:NDEV_1350"/>
<reference evidence="2" key="1">
    <citation type="submission" date="2015-10" db="EMBL/GenBank/DDBJ databases">
        <authorList>
            <person name="Lehtovirta-Morley L.E."/>
            <person name="Vieille C."/>
        </authorList>
    </citation>
    <scope>NUCLEOTIDE SEQUENCE [LARGE SCALE GENOMIC DNA]</scope>
</reference>
<name>A0A128A434_9ARCH</name>
<dbReference type="Proteomes" id="UP000196239">
    <property type="component" value="Chromosome 1"/>
</dbReference>
<keyword evidence="2" id="KW-1185">Reference proteome</keyword>
<sequence>MSLISDGSNDLGDHLFTIMGLISNVVLRDFCTSGSIMNNFHT</sequence>
<proteinExistence type="predicted"/>
<organism evidence="1 2">
    <name type="scientific">Nitrosotalea devaniterrae</name>
    <dbReference type="NCBI Taxonomy" id="1078905"/>
    <lineage>
        <taxon>Archaea</taxon>
        <taxon>Nitrososphaerota</taxon>
        <taxon>Nitrososphaeria</taxon>
        <taxon>Nitrosotaleales</taxon>
        <taxon>Nitrosotaleaceae</taxon>
        <taxon>Nitrosotalea</taxon>
    </lineage>
</organism>
<gene>
    <name evidence="1" type="ORF">NDEV_1350</name>
</gene>
<protein>
    <submittedName>
        <fullName evidence="1">Uncharacterized protein</fullName>
    </submittedName>
</protein>
<evidence type="ECO:0000313" key="2">
    <source>
        <dbReference type="Proteomes" id="UP000196239"/>
    </source>
</evidence>
<accession>A0A128A434</accession>
<evidence type="ECO:0000313" key="1">
    <source>
        <dbReference type="EMBL" id="CUR52115.1"/>
    </source>
</evidence>
<dbReference type="EMBL" id="LN890280">
    <property type="protein sequence ID" value="CUR52115.1"/>
    <property type="molecule type" value="Genomic_DNA"/>
</dbReference>
<dbReference type="AlphaFoldDB" id="A0A128A434"/>